<keyword evidence="2" id="KW-1185">Reference proteome</keyword>
<dbReference type="GeneID" id="102809056"/>
<accession>A0ABM0MN92</accession>
<dbReference type="Proteomes" id="UP000694865">
    <property type="component" value="Unplaced"/>
</dbReference>
<organism evidence="2 3">
    <name type="scientific">Saccoglossus kowalevskii</name>
    <name type="common">Acorn worm</name>
    <dbReference type="NCBI Taxonomy" id="10224"/>
    <lineage>
        <taxon>Eukaryota</taxon>
        <taxon>Metazoa</taxon>
        <taxon>Hemichordata</taxon>
        <taxon>Enteropneusta</taxon>
        <taxon>Harrimaniidae</taxon>
        <taxon>Saccoglossus</taxon>
    </lineage>
</organism>
<proteinExistence type="predicted"/>
<evidence type="ECO:0000256" key="1">
    <source>
        <dbReference type="SAM" id="MobiDB-lite"/>
    </source>
</evidence>
<evidence type="ECO:0000313" key="2">
    <source>
        <dbReference type="Proteomes" id="UP000694865"/>
    </source>
</evidence>
<sequence length="314" mass="35186">MLKPKNNYNEQIGKFLQLSEQPQRAPKTASRNFTFKKPSSGKINKLSSKKSTSTSLTVPIKTVPKSKTGFIPVVQSGVTAKVHSVPVSTKQSSLQSWFKNNDTKTTNLTPSNNFGVPGKKPQATVSPVINNRLTRKKSPKPVLDIEDYGADEWSDFDDSSFLQSSLLSSDFRDNTSTNTGMSNREPNNEVNVATVDLLSDNEDGFDDQDEDRFHNVRETASSILPTDVPPEFDFGISDFEDFDEEEDVDKDVLPSNDIPQAVDDRSKVESADNHAVLAALPDKVSEDDLKKRLEDLKYYRQLFLMRYVLQLINQ</sequence>
<feature type="compositionally biased region" description="Low complexity" evidence="1">
    <location>
        <begin position="45"/>
        <end position="56"/>
    </location>
</feature>
<dbReference type="RefSeq" id="XP_006821483.1">
    <property type="nucleotide sequence ID" value="XM_006821420.1"/>
</dbReference>
<name>A0ABM0MN92_SACKO</name>
<protein>
    <submittedName>
        <fullName evidence="3">Uncharacterized protein LOC102809056</fullName>
    </submittedName>
</protein>
<reference evidence="3" key="1">
    <citation type="submission" date="2025-08" db="UniProtKB">
        <authorList>
            <consortium name="RefSeq"/>
        </authorList>
    </citation>
    <scope>IDENTIFICATION</scope>
    <source>
        <tissue evidence="3">Testes</tissue>
    </source>
</reference>
<evidence type="ECO:0000313" key="3">
    <source>
        <dbReference type="RefSeq" id="XP_006821483.1"/>
    </source>
</evidence>
<gene>
    <name evidence="3" type="primary">LOC102809056</name>
</gene>
<feature type="region of interest" description="Disordered" evidence="1">
    <location>
        <begin position="17"/>
        <end position="56"/>
    </location>
</feature>